<dbReference type="PANTHER" id="PTHR23354">
    <property type="entry name" value="NUCLEOLAR PROTEIN 7/ESTROGEN RECEPTOR COACTIVATOR-RELATED"/>
    <property type="match status" value="1"/>
</dbReference>
<dbReference type="EMBL" id="JAOPGA020000568">
    <property type="protein sequence ID" value="KAL0479496.1"/>
    <property type="molecule type" value="Genomic_DNA"/>
</dbReference>
<feature type="compositionally biased region" description="Basic and acidic residues" evidence="1">
    <location>
        <begin position="20"/>
        <end position="34"/>
    </location>
</feature>
<keyword evidence="4" id="KW-1185">Reference proteome</keyword>
<dbReference type="InterPro" id="IPR006571">
    <property type="entry name" value="TLDc_dom"/>
</dbReference>
<gene>
    <name evidence="3" type="ORF">AKO1_007666</name>
</gene>
<dbReference type="SMART" id="SM00584">
    <property type="entry name" value="TLDc"/>
    <property type="match status" value="1"/>
</dbReference>
<dbReference type="Proteomes" id="UP001431209">
    <property type="component" value="Unassembled WGS sequence"/>
</dbReference>
<organism evidence="3 4">
    <name type="scientific">Acrasis kona</name>
    <dbReference type="NCBI Taxonomy" id="1008807"/>
    <lineage>
        <taxon>Eukaryota</taxon>
        <taxon>Discoba</taxon>
        <taxon>Heterolobosea</taxon>
        <taxon>Tetramitia</taxon>
        <taxon>Eutetramitia</taxon>
        <taxon>Acrasidae</taxon>
        <taxon>Acrasis</taxon>
    </lineage>
</organism>
<accession>A0AAW2YRM9</accession>
<reference evidence="3 4" key="1">
    <citation type="submission" date="2024-03" db="EMBL/GenBank/DDBJ databases">
        <title>The Acrasis kona genome and developmental transcriptomes reveal deep origins of eukaryotic multicellular pathways.</title>
        <authorList>
            <person name="Sheikh S."/>
            <person name="Fu C.-J."/>
            <person name="Brown M.W."/>
            <person name="Baldauf S.L."/>
        </authorList>
    </citation>
    <scope>NUCLEOTIDE SEQUENCE [LARGE SCALE GENOMIC DNA]</scope>
    <source>
        <strain evidence="3 4">ATCC MYA-3509</strain>
    </source>
</reference>
<proteinExistence type="predicted"/>
<evidence type="ECO:0000259" key="2">
    <source>
        <dbReference type="PROSITE" id="PS51886"/>
    </source>
</evidence>
<evidence type="ECO:0000313" key="3">
    <source>
        <dbReference type="EMBL" id="KAL0479496.1"/>
    </source>
</evidence>
<evidence type="ECO:0000256" key="1">
    <source>
        <dbReference type="SAM" id="MobiDB-lite"/>
    </source>
</evidence>
<feature type="region of interest" description="Disordered" evidence="1">
    <location>
        <begin position="18"/>
        <end position="45"/>
    </location>
</feature>
<dbReference type="PROSITE" id="PS51886">
    <property type="entry name" value="TLDC"/>
    <property type="match status" value="1"/>
</dbReference>
<evidence type="ECO:0000313" key="4">
    <source>
        <dbReference type="Proteomes" id="UP001431209"/>
    </source>
</evidence>
<dbReference type="Pfam" id="PF07534">
    <property type="entry name" value="TLD"/>
    <property type="match status" value="1"/>
</dbReference>
<sequence length="516" mass="57632">MNLLRRASEIITSPIVTEKANQEREESSTHKDIAESPSIPKKSTYQKMVDWLPTVKTNDHQETTQDNTPHIANSEEQQKGFLNKVTAWMGNSPEQEQIEQPIENKQTIEPEKQLSPPHVSKYVEHEVQEDVISVTSMTFKLDMDLSEFCSVNHLDMQDDLYKGQTILINNPEYEHVTLPSPVSPVEQAPNSPVQEIVEPEQESSASKLGNHLLSGIQSVGTITKSAVIGTVDLTKNAVVGTVDLTKSAVDKIAEGLEYIVTPTTASPPTFDTTQQPVVHHRKMSDASKRSSLQNAPPHKIEFVNTTQGSVAEFIKIENISKAIPHRYHNQDWRLIYSTREHGTSLRSLYDHCKDRQEPCVLIVQSSDSNIFGAFLSETPKVWDRYYGNGECFLFKLKPFTVYKWNRKSHNEMFIFSTYDGLTIGGSSNSGDLDSGNITSSGLWLDRELLKGSSYACETFGTDECISAKEDFDVHAVEVWGFESTRSRSNSASSAGSATSLGSPISDLIEEEHKQNF</sequence>
<feature type="domain" description="TLDc" evidence="2">
    <location>
        <begin position="309"/>
        <end position="482"/>
    </location>
</feature>
<dbReference type="AlphaFoldDB" id="A0AAW2YRM9"/>
<name>A0AAW2YRM9_9EUKA</name>
<comment type="caution">
    <text evidence="3">The sequence shown here is derived from an EMBL/GenBank/DDBJ whole genome shotgun (WGS) entry which is preliminary data.</text>
</comment>
<protein>
    <recommendedName>
        <fullName evidence="2">TLDc domain-containing protein</fullName>
    </recommendedName>
</protein>